<proteinExistence type="predicted"/>
<dbReference type="PhylomeDB" id="V7CM94"/>
<keyword evidence="3" id="KW-1185">Reference proteome</keyword>
<dbReference type="Gramene" id="ESW31312">
    <property type="protein sequence ID" value="ESW31312"/>
    <property type="gene ID" value="PHAVU_002G228000g"/>
</dbReference>
<dbReference type="OMA" id="STECFHA"/>
<reference evidence="3" key="1">
    <citation type="journal article" date="2014" name="Nat. Genet.">
        <title>A reference genome for common bean and genome-wide analysis of dual domestications.</title>
        <authorList>
            <person name="Schmutz J."/>
            <person name="McClean P.E."/>
            <person name="Mamidi S."/>
            <person name="Wu G.A."/>
            <person name="Cannon S.B."/>
            <person name="Grimwood J."/>
            <person name="Jenkins J."/>
            <person name="Shu S."/>
            <person name="Song Q."/>
            <person name="Chavarro C."/>
            <person name="Torres-Torres M."/>
            <person name="Geffroy V."/>
            <person name="Moghaddam S.M."/>
            <person name="Gao D."/>
            <person name="Abernathy B."/>
            <person name="Barry K."/>
            <person name="Blair M."/>
            <person name="Brick M.A."/>
            <person name="Chovatia M."/>
            <person name="Gepts P."/>
            <person name="Goodstein D.M."/>
            <person name="Gonzales M."/>
            <person name="Hellsten U."/>
            <person name="Hyten D.L."/>
            <person name="Jia G."/>
            <person name="Kelly J.D."/>
            <person name="Kudrna D."/>
            <person name="Lee R."/>
            <person name="Richard M.M."/>
            <person name="Miklas P.N."/>
            <person name="Osorno J.M."/>
            <person name="Rodrigues J."/>
            <person name="Thareau V."/>
            <person name="Urrea C.A."/>
            <person name="Wang M."/>
            <person name="Yu Y."/>
            <person name="Zhang M."/>
            <person name="Wing R.A."/>
            <person name="Cregan P.B."/>
            <person name="Rokhsar D.S."/>
            <person name="Jackson S.A."/>
        </authorList>
    </citation>
    <scope>NUCLEOTIDE SEQUENCE [LARGE SCALE GENOMIC DNA]</scope>
    <source>
        <strain evidence="3">cv. G19833</strain>
    </source>
</reference>
<dbReference type="AlphaFoldDB" id="V7CM94"/>
<gene>
    <name evidence="2" type="ORF">PHAVU_002G228000g</name>
</gene>
<dbReference type="PANTHER" id="PTHR36053">
    <property type="entry name" value="OSJNBB0017I01.18 PROTEIN"/>
    <property type="match status" value="1"/>
</dbReference>
<evidence type="ECO:0000256" key="1">
    <source>
        <dbReference type="SAM" id="MobiDB-lite"/>
    </source>
</evidence>
<feature type="compositionally biased region" description="Polar residues" evidence="1">
    <location>
        <begin position="105"/>
        <end position="114"/>
    </location>
</feature>
<organism evidence="2 3">
    <name type="scientific">Phaseolus vulgaris</name>
    <name type="common">Kidney bean</name>
    <name type="synonym">French bean</name>
    <dbReference type="NCBI Taxonomy" id="3885"/>
    <lineage>
        <taxon>Eukaryota</taxon>
        <taxon>Viridiplantae</taxon>
        <taxon>Streptophyta</taxon>
        <taxon>Embryophyta</taxon>
        <taxon>Tracheophyta</taxon>
        <taxon>Spermatophyta</taxon>
        <taxon>Magnoliopsida</taxon>
        <taxon>eudicotyledons</taxon>
        <taxon>Gunneridae</taxon>
        <taxon>Pentapetalae</taxon>
        <taxon>rosids</taxon>
        <taxon>fabids</taxon>
        <taxon>Fabales</taxon>
        <taxon>Fabaceae</taxon>
        <taxon>Papilionoideae</taxon>
        <taxon>50 kb inversion clade</taxon>
        <taxon>NPAAA clade</taxon>
        <taxon>indigoferoid/millettioid clade</taxon>
        <taxon>Phaseoleae</taxon>
        <taxon>Phaseolus</taxon>
    </lineage>
</organism>
<evidence type="ECO:0008006" key="4">
    <source>
        <dbReference type="Google" id="ProtNLM"/>
    </source>
</evidence>
<accession>V7CM94</accession>
<dbReference type="OrthoDB" id="1159107at2759"/>
<dbReference type="EMBL" id="CM002289">
    <property type="protein sequence ID" value="ESW31312.1"/>
    <property type="molecule type" value="Genomic_DNA"/>
</dbReference>
<feature type="region of interest" description="Disordered" evidence="1">
    <location>
        <begin position="102"/>
        <end position="139"/>
    </location>
</feature>
<dbReference type="PANTHER" id="PTHR36053:SF1">
    <property type="entry name" value="OS04G0680300 PROTEIN"/>
    <property type="match status" value="1"/>
</dbReference>
<dbReference type="STRING" id="3885.V7CM94"/>
<name>V7CM94_PHAVU</name>
<dbReference type="Proteomes" id="UP000000226">
    <property type="component" value="Chromosome 2"/>
</dbReference>
<protein>
    <recommendedName>
        <fullName evidence="4">Defensin-like protein</fullName>
    </recommendedName>
</protein>
<sequence>MIPQQWVSPCGNKCTNKYSALTKIPWRVFCKKGCNSDGESWEECLEDCNQICYKDPVLKDQQWSAYIDRSPGAVSYSEECFRACVSGCSYKFDVKPEEADKVCPNRQTKPSTEPVQKPKPKPQLVHPIDPPDDIPGTSA</sequence>
<evidence type="ECO:0000313" key="2">
    <source>
        <dbReference type="EMBL" id="ESW31312.1"/>
    </source>
</evidence>
<evidence type="ECO:0000313" key="3">
    <source>
        <dbReference type="Proteomes" id="UP000000226"/>
    </source>
</evidence>
<dbReference type="eggNOG" id="ENOG502RZSB">
    <property type="taxonomic scope" value="Eukaryota"/>
</dbReference>